<dbReference type="AlphaFoldDB" id="A0A6C2YIJ4"/>
<gene>
    <name evidence="1" type="ORF">GMBLW1_28810</name>
</gene>
<dbReference type="InterPro" id="IPR025503">
    <property type="entry name" value="DUF4391"/>
</dbReference>
<keyword evidence="2" id="KW-1185">Reference proteome</keyword>
<name>A0A6C2YIJ4_9BACT</name>
<dbReference type="Pfam" id="PF14335">
    <property type="entry name" value="DUF4391"/>
    <property type="match status" value="1"/>
</dbReference>
<accession>A0A6C2YIJ4</accession>
<dbReference type="Proteomes" id="UP000464378">
    <property type="component" value="Chromosome"/>
</dbReference>
<dbReference type="InParanoid" id="A0A6C2YIJ4"/>
<proteinExistence type="predicted"/>
<dbReference type="RefSeq" id="WP_162656310.1">
    <property type="nucleotide sequence ID" value="NZ_LR593887.1"/>
</dbReference>
<reference evidence="1" key="1">
    <citation type="submission" date="2019-04" db="EMBL/GenBank/DDBJ databases">
        <authorList>
            <consortium name="Science for Life Laboratories"/>
        </authorList>
    </citation>
    <scope>NUCLEOTIDE SEQUENCE</scope>
    <source>
        <strain evidence="1">MBLW1</strain>
    </source>
</reference>
<sequence length="255" mass="28271">MNAEDLVSALDLPSHSRVDQRVPKKYLIDHGAVTAQDKKAITDGVEDLIWIAALKPSTVGVSAFEDSTRQYLEIAVLTLSLRRNAKAQRLRELVHRAIPYPLVLMTIDDDGVTLSLSHLRQAENDSSKMVLEGRIVSSSVPPDAVGTAFLASLALAGLPKENLFVLYQGWLDRMTALDVARHTGTFALASSREANEVRRQSLWEIARIDGEIAAIRSNAEKATQVNRRVEFNLELRRLQAERTRHAARLGNEDGE</sequence>
<protein>
    <recommendedName>
        <fullName evidence="3">DUF4391 domain-containing protein</fullName>
    </recommendedName>
</protein>
<dbReference type="EMBL" id="LR593887">
    <property type="protein sequence ID" value="VTR97583.1"/>
    <property type="molecule type" value="Genomic_DNA"/>
</dbReference>
<dbReference type="EMBL" id="LR586016">
    <property type="protein sequence ID" value="VIP01079.1"/>
    <property type="molecule type" value="Genomic_DNA"/>
</dbReference>
<evidence type="ECO:0000313" key="1">
    <source>
        <dbReference type="EMBL" id="VIP01079.1"/>
    </source>
</evidence>
<evidence type="ECO:0008006" key="3">
    <source>
        <dbReference type="Google" id="ProtNLM"/>
    </source>
</evidence>
<dbReference type="KEGG" id="tim:GMBLW1_28810"/>
<evidence type="ECO:0000313" key="2">
    <source>
        <dbReference type="Proteomes" id="UP000464378"/>
    </source>
</evidence>
<organism evidence="1">
    <name type="scientific">Tuwongella immobilis</name>
    <dbReference type="NCBI Taxonomy" id="692036"/>
    <lineage>
        <taxon>Bacteria</taxon>
        <taxon>Pseudomonadati</taxon>
        <taxon>Planctomycetota</taxon>
        <taxon>Planctomycetia</taxon>
        <taxon>Gemmatales</taxon>
        <taxon>Gemmataceae</taxon>
        <taxon>Tuwongella</taxon>
    </lineage>
</organism>